<organism evidence="2 3">
    <name type="scientific">Stutzerimonas kirkiae</name>
    <dbReference type="NCBI Taxonomy" id="2211392"/>
    <lineage>
        <taxon>Bacteria</taxon>
        <taxon>Pseudomonadati</taxon>
        <taxon>Pseudomonadota</taxon>
        <taxon>Gammaproteobacteria</taxon>
        <taxon>Pseudomonadales</taxon>
        <taxon>Pseudomonadaceae</taxon>
        <taxon>Stutzerimonas</taxon>
    </lineage>
</organism>
<dbReference type="AlphaFoldDB" id="A0A4Q9RC66"/>
<feature type="compositionally biased region" description="Polar residues" evidence="1">
    <location>
        <begin position="23"/>
        <end position="33"/>
    </location>
</feature>
<sequence length="74" mass="7979">MTSKSQHVVPHQNGWAVKGAGNSRATTVQPTQQKAIDAARTIAKHHQAEVVIHGRNGQIRAKDSYGNDPFPPKG</sequence>
<name>A0A4Q9RC66_9GAMM</name>
<proteinExistence type="predicted"/>
<gene>
    <name evidence="2" type="ORF">DNJ96_06245</name>
</gene>
<feature type="region of interest" description="Disordered" evidence="1">
    <location>
        <begin position="55"/>
        <end position="74"/>
    </location>
</feature>
<evidence type="ECO:0008006" key="4">
    <source>
        <dbReference type="Google" id="ProtNLM"/>
    </source>
</evidence>
<feature type="region of interest" description="Disordered" evidence="1">
    <location>
        <begin position="1"/>
        <end position="33"/>
    </location>
</feature>
<dbReference type="Proteomes" id="UP000292639">
    <property type="component" value="Unassembled WGS sequence"/>
</dbReference>
<evidence type="ECO:0000256" key="1">
    <source>
        <dbReference type="SAM" id="MobiDB-lite"/>
    </source>
</evidence>
<protein>
    <recommendedName>
        <fullName evidence="4">DUF2188 domain-containing protein</fullName>
    </recommendedName>
</protein>
<accession>A0A4Q9RC66</accession>
<evidence type="ECO:0000313" key="3">
    <source>
        <dbReference type="Proteomes" id="UP000292639"/>
    </source>
</evidence>
<dbReference type="Pfam" id="PF09954">
    <property type="entry name" value="DUF2188"/>
    <property type="match status" value="1"/>
</dbReference>
<dbReference type="InterPro" id="IPR018691">
    <property type="entry name" value="DUF2188"/>
</dbReference>
<comment type="caution">
    <text evidence="2">The sequence shown here is derived from an EMBL/GenBank/DDBJ whole genome shotgun (WGS) entry which is preliminary data.</text>
</comment>
<dbReference type="RefSeq" id="WP_131184728.1">
    <property type="nucleotide sequence ID" value="NZ_QJUO01000016.1"/>
</dbReference>
<keyword evidence="3" id="KW-1185">Reference proteome</keyword>
<evidence type="ECO:0000313" key="2">
    <source>
        <dbReference type="EMBL" id="TBU98378.1"/>
    </source>
</evidence>
<reference evidence="2 3" key="1">
    <citation type="submission" date="2018-06" db="EMBL/GenBank/DDBJ databases">
        <title>Three novel Pseudomonas species isolated from symptomatic oak.</title>
        <authorList>
            <person name="Bueno-Gonzalez V."/>
            <person name="Brady C."/>
        </authorList>
    </citation>
    <scope>NUCLEOTIDE SEQUENCE [LARGE SCALE GENOMIC DNA]</scope>
    <source>
        <strain evidence="2 3">P17C</strain>
    </source>
</reference>
<dbReference type="EMBL" id="QJUP01000005">
    <property type="protein sequence ID" value="TBU98378.1"/>
    <property type="molecule type" value="Genomic_DNA"/>
</dbReference>